<evidence type="ECO:0000256" key="1">
    <source>
        <dbReference type="ARBA" id="ARBA00023004"/>
    </source>
</evidence>
<gene>
    <name evidence="3" type="ORF">SDC9_142008</name>
</gene>
<organism evidence="3">
    <name type="scientific">bioreactor metagenome</name>
    <dbReference type="NCBI Taxonomy" id="1076179"/>
    <lineage>
        <taxon>unclassified sequences</taxon>
        <taxon>metagenomes</taxon>
        <taxon>ecological metagenomes</taxon>
    </lineage>
</organism>
<dbReference type="InterPro" id="IPR053184">
    <property type="entry name" value="FeoA-like"/>
</dbReference>
<dbReference type="PANTHER" id="PTHR43151:SF1">
    <property type="entry name" value="SSR2333 PROTEIN"/>
    <property type="match status" value="1"/>
</dbReference>
<sequence>MVPLTQLRVGEVNSIKKIDGQDKTRQFLNSLGFVEGSEVSIISELAGNLIVNIKDSRIAISKEMASKIVV</sequence>
<dbReference type="Pfam" id="PF04023">
    <property type="entry name" value="FeoA"/>
    <property type="match status" value="1"/>
</dbReference>
<name>A0A645E013_9ZZZZ</name>
<dbReference type="SUPFAM" id="SSF50037">
    <property type="entry name" value="C-terminal domain of transcriptional repressors"/>
    <property type="match status" value="1"/>
</dbReference>
<dbReference type="EMBL" id="VSSQ01041439">
    <property type="protein sequence ID" value="MPM94859.1"/>
    <property type="molecule type" value="Genomic_DNA"/>
</dbReference>
<reference evidence="3" key="1">
    <citation type="submission" date="2019-08" db="EMBL/GenBank/DDBJ databases">
        <authorList>
            <person name="Kucharzyk K."/>
            <person name="Murdoch R.W."/>
            <person name="Higgins S."/>
            <person name="Loffler F."/>
        </authorList>
    </citation>
    <scope>NUCLEOTIDE SEQUENCE</scope>
</reference>
<dbReference type="InterPro" id="IPR007167">
    <property type="entry name" value="Fe-transptr_FeoA-like"/>
</dbReference>
<comment type="caution">
    <text evidence="3">The sequence shown here is derived from an EMBL/GenBank/DDBJ whole genome shotgun (WGS) entry which is preliminary data.</text>
</comment>
<dbReference type="InterPro" id="IPR008988">
    <property type="entry name" value="Transcriptional_repressor_C"/>
</dbReference>
<evidence type="ECO:0000259" key="2">
    <source>
        <dbReference type="SMART" id="SM00899"/>
    </source>
</evidence>
<dbReference type="PANTHER" id="PTHR43151">
    <property type="entry name" value="FEOA FAMILY PROTEIN"/>
    <property type="match status" value="1"/>
</dbReference>
<dbReference type="InterPro" id="IPR038157">
    <property type="entry name" value="FeoA_core_dom"/>
</dbReference>
<dbReference type="SMART" id="SM00899">
    <property type="entry name" value="FeoA"/>
    <property type="match status" value="1"/>
</dbReference>
<evidence type="ECO:0000313" key="3">
    <source>
        <dbReference type="EMBL" id="MPM94859.1"/>
    </source>
</evidence>
<dbReference type="GO" id="GO:0046914">
    <property type="term" value="F:transition metal ion binding"/>
    <property type="evidence" value="ECO:0007669"/>
    <property type="project" value="InterPro"/>
</dbReference>
<feature type="domain" description="Ferrous iron transporter FeoA-like" evidence="2">
    <location>
        <begin position="2"/>
        <end position="70"/>
    </location>
</feature>
<dbReference type="AlphaFoldDB" id="A0A645E013"/>
<protein>
    <recommendedName>
        <fullName evidence="2">Ferrous iron transporter FeoA-like domain-containing protein</fullName>
    </recommendedName>
</protein>
<keyword evidence="1" id="KW-0408">Iron</keyword>
<proteinExistence type="predicted"/>
<accession>A0A645E013</accession>
<dbReference type="Gene3D" id="2.30.30.90">
    <property type="match status" value="1"/>
</dbReference>